<accession>A0A2R6NYQ7</accession>
<evidence type="ECO:0000313" key="3">
    <source>
        <dbReference type="Proteomes" id="UP000186601"/>
    </source>
</evidence>
<dbReference type="Proteomes" id="UP000186601">
    <property type="component" value="Unassembled WGS sequence"/>
</dbReference>
<keyword evidence="3" id="KW-1185">Reference proteome</keyword>
<evidence type="ECO:0000313" key="2">
    <source>
        <dbReference type="EMBL" id="PSR80503.1"/>
    </source>
</evidence>
<comment type="caution">
    <text evidence="2">The sequence shown here is derived from an EMBL/GenBank/DDBJ whole genome shotgun (WGS) entry which is preliminary data.</text>
</comment>
<feature type="compositionally biased region" description="Acidic residues" evidence="1">
    <location>
        <begin position="88"/>
        <end position="98"/>
    </location>
</feature>
<organism evidence="2 3">
    <name type="scientific">Hermanssonia centrifuga</name>
    <dbReference type="NCBI Taxonomy" id="98765"/>
    <lineage>
        <taxon>Eukaryota</taxon>
        <taxon>Fungi</taxon>
        <taxon>Dikarya</taxon>
        <taxon>Basidiomycota</taxon>
        <taxon>Agaricomycotina</taxon>
        <taxon>Agaricomycetes</taxon>
        <taxon>Polyporales</taxon>
        <taxon>Meruliaceae</taxon>
        <taxon>Hermanssonia</taxon>
    </lineage>
</organism>
<dbReference type="EMBL" id="MLYV02000652">
    <property type="protein sequence ID" value="PSR80503.1"/>
    <property type="molecule type" value="Genomic_DNA"/>
</dbReference>
<sequence length="98" mass="10905">MSNMSRGITVTYNLNPPAETPSQGLSASQTLHFPVQTPEDDVKKYYDGLRKAIAQAKDVMGTDLTAWRDAVGLREQLKEARVPKRLDEDEEEEDGGEP</sequence>
<feature type="region of interest" description="Disordered" evidence="1">
    <location>
        <begin position="76"/>
        <end position="98"/>
    </location>
</feature>
<feature type="compositionally biased region" description="Basic and acidic residues" evidence="1">
    <location>
        <begin position="76"/>
        <end position="87"/>
    </location>
</feature>
<evidence type="ECO:0000256" key="1">
    <source>
        <dbReference type="SAM" id="MobiDB-lite"/>
    </source>
</evidence>
<gene>
    <name evidence="2" type="ORF">PHLCEN_2v6710</name>
</gene>
<dbReference type="AlphaFoldDB" id="A0A2R6NYQ7"/>
<protein>
    <recommendedName>
        <fullName evidence="4">EKC/KEOPS complex subunit GON7</fullName>
    </recommendedName>
</protein>
<feature type="region of interest" description="Disordered" evidence="1">
    <location>
        <begin position="1"/>
        <end position="27"/>
    </location>
</feature>
<dbReference type="OrthoDB" id="2553859at2759"/>
<evidence type="ECO:0008006" key="4">
    <source>
        <dbReference type="Google" id="ProtNLM"/>
    </source>
</evidence>
<proteinExistence type="predicted"/>
<reference evidence="2 3" key="1">
    <citation type="submission" date="2018-02" db="EMBL/GenBank/DDBJ databases">
        <title>Genome sequence of the basidiomycete white-rot fungus Phlebia centrifuga.</title>
        <authorList>
            <person name="Granchi Z."/>
            <person name="Peng M."/>
            <person name="de Vries R.P."/>
            <person name="Hilden K."/>
            <person name="Makela M.R."/>
            <person name="Grigoriev I."/>
            <person name="Riley R."/>
        </authorList>
    </citation>
    <scope>NUCLEOTIDE SEQUENCE [LARGE SCALE GENOMIC DNA]</scope>
    <source>
        <strain evidence="2 3">FBCC195</strain>
    </source>
</reference>
<name>A0A2R6NYQ7_9APHY</name>